<dbReference type="EMBL" id="UYRT01000400">
    <property type="protein sequence ID" value="VDK28117.1"/>
    <property type="molecule type" value="Genomic_DNA"/>
</dbReference>
<name>A0A183CVG7_9BILA</name>
<reference evidence="4" key="1">
    <citation type="submission" date="2016-06" db="UniProtKB">
        <authorList>
            <consortium name="WormBaseParasite"/>
        </authorList>
    </citation>
    <scope>IDENTIFICATION</scope>
</reference>
<keyword evidence="3" id="KW-1185">Reference proteome</keyword>
<dbReference type="Proteomes" id="UP000271098">
    <property type="component" value="Unassembled WGS sequence"/>
</dbReference>
<protein>
    <submittedName>
        <fullName evidence="4">IGFBP N-terminal domain-containing protein</fullName>
    </submittedName>
</protein>
<evidence type="ECO:0000256" key="1">
    <source>
        <dbReference type="SAM" id="SignalP"/>
    </source>
</evidence>
<sequence>MPYYMLAFPVILQFAFFSPSEAGCGICAPCSPCAVPAPCPPPVICSPQICPPPPICPVIIPKPCPPCIVSLLNHFALIIRGDGLS</sequence>
<feature type="chain" id="PRO_5043138439" evidence="1">
    <location>
        <begin position="23"/>
        <end position="85"/>
    </location>
</feature>
<organism evidence="4">
    <name type="scientific">Gongylonema pulchrum</name>
    <dbReference type="NCBI Taxonomy" id="637853"/>
    <lineage>
        <taxon>Eukaryota</taxon>
        <taxon>Metazoa</taxon>
        <taxon>Ecdysozoa</taxon>
        <taxon>Nematoda</taxon>
        <taxon>Chromadorea</taxon>
        <taxon>Rhabditida</taxon>
        <taxon>Spirurina</taxon>
        <taxon>Spiruromorpha</taxon>
        <taxon>Spiruroidea</taxon>
        <taxon>Gongylonematidae</taxon>
        <taxon>Gongylonema</taxon>
    </lineage>
</organism>
<proteinExistence type="predicted"/>
<feature type="signal peptide" evidence="1">
    <location>
        <begin position="1"/>
        <end position="22"/>
    </location>
</feature>
<evidence type="ECO:0000313" key="4">
    <source>
        <dbReference type="WBParaSite" id="GPUH_0000045801-mRNA-1"/>
    </source>
</evidence>
<dbReference type="AlphaFoldDB" id="A0A183CVG7"/>
<accession>A0A183CVG7</accession>
<keyword evidence="1" id="KW-0732">Signal</keyword>
<dbReference type="WBParaSite" id="GPUH_0000045801-mRNA-1">
    <property type="protein sequence ID" value="GPUH_0000045801-mRNA-1"/>
    <property type="gene ID" value="GPUH_0000045801"/>
</dbReference>
<evidence type="ECO:0000313" key="2">
    <source>
        <dbReference type="EMBL" id="VDK28117.1"/>
    </source>
</evidence>
<reference evidence="2 3" key="2">
    <citation type="submission" date="2018-11" db="EMBL/GenBank/DDBJ databases">
        <authorList>
            <consortium name="Pathogen Informatics"/>
        </authorList>
    </citation>
    <scope>NUCLEOTIDE SEQUENCE [LARGE SCALE GENOMIC DNA]</scope>
</reference>
<evidence type="ECO:0000313" key="3">
    <source>
        <dbReference type="Proteomes" id="UP000271098"/>
    </source>
</evidence>
<gene>
    <name evidence="2" type="ORF">GPUH_LOCUS459</name>
</gene>